<comment type="caution">
    <text evidence="1">The sequence shown here is derived from an EMBL/GenBank/DDBJ whole genome shotgun (WGS) entry which is preliminary data.</text>
</comment>
<dbReference type="EMBL" id="FXUL01000002">
    <property type="protein sequence ID" value="SMP50027.1"/>
    <property type="molecule type" value="Genomic_DNA"/>
</dbReference>
<organism evidence="1 2">
    <name type="scientific">Noviherbaspirillum suwonense</name>
    <dbReference type="NCBI Taxonomy" id="1224511"/>
    <lineage>
        <taxon>Bacteria</taxon>
        <taxon>Pseudomonadati</taxon>
        <taxon>Pseudomonadota</taxon>
        <taxon>Betaproteobacteria</taxon>
        <taxon>Burkholderiales</taxon>
        <taxon>Oxalobacteraceae</taxon>
        <taxon>Noviherbaspirillum</taxon>
    </lineage>
</organism>
<protein>
    <submittedName>
        <fullName evidence="1">Uncharacterized protein</fullName>
    </submittedName>
</protein>
<gene>
    <name evidence="1" type="ORF">SAMN06295970_102373</name>
</gene>
<evidence type="ECO:0000313" key="2">
    <source>
        <dbReference type="Proteomes" id="UP001158049"/>
    </source>
</evidence>
<evidence type="ECO:0000313" key="1">
    <source>
        <dbReference type="EMBL" id="SMP50027.1"/>
    </source>
</evidence>
<reference evidence="1 2" key="1">
    <citation type="submission" date="2017-05" db="EMBL/GenBank/DDBJ databases">
        <authorList>
            <person name="Varghese N."/>
            <person name="Submissions S."/>
        </authorList>
    </citation>
    <scope>NUCLEOTIDE SEQUENCE [LARGE SCALE GENOMIC DNA]</scope>
    <source>
        <strain evidence="1 2">DSM 26001</strain>
    </source>
</reference>
<dbReference type="RefSeq" id="WP_283441169.1">
    <property type="nucleotide sequence ID" value="NZ_FXUL01000002.1"/>
</dbReference>
<proteinExistence type="predicted"/>
<dbReference type="Pfam" id="PF18143">
    <property type="entry name" value="HAD_SAK_2"/>
    <property type="match status" value="1"/>
</dbReference>
<dbReference type="Proteomes" id="UP001158049">
    <property type="component" value="Unassembled WGS sequence"/>
</dbReference>
<sequence>MRILFLEFDGVLHPASATSRVSPYGTLKTSAQRAWLFRWAWILDDMLARHPDVGIIVHSHWKGLAAQQQLQSMLGPVGRRMVGVTPGGERWQGITATAEINHLRNYRILDSRASAYPPRLAELIACDPEAGLREFSVLRQLQLWLKTPQ</sequence>
<accession>A0ABY1PZS3</accession>
<name>A0ABY1PZS3_9BURK</name>
<keyword evidence="2" id="KW-1185">Reference proteome</keyword>